<reference evidence="2 3" key="1">
    <citation type="submission" date="2018-06" db="EMBL/GenBank/DDBJ databases">
        <title>Extensive metabolic versatility and redundancy in microbially diverse, dynamic hydrothermal sediments.</title>
        <authorList>
            <person name="Dombrowski N."/>
            <person name="Teske A."/>
            <person name="Baker B.J."/>
        </authorList>
    </citation>
    <scope>NUCLEOTIDE SEQUENCE [LARGE SCALE GENOMIC DNA]</scope>
    <source>
        <strain evidence="2">B79_G16</strain>
    </source>
</reference>
<evidence type="ECO:0000313" key="2">
    <source>
        <dbReference type="EMBL" id="RLC37439.1"/>
    </source>
</evidence>
<name>A0A420ZD95_UNCK3</name>
<dbReference type="Proteomes" id="UP000281261">
    <property type="component" value="Unassembled WGS sequence"/>
</dbReference>
<feature type="transmembrane region" description="Helical" evidence="1">
    <location>
        <begin position="28"/>
        <end position="49"/>
    </location>
</feature>
<organism evidence="2 3">
    <name type="scientific">candidate division Kazan bacterium</name>
    <dbReference type="NCBI Taxonomy" id="2202143"/>
    <lineage>
        <taxon>Bacteria</taxon>
        <taxon>Bacteria division Kazan-3B-28</taxon>
    </lineage>
</organism>
<evidence type="ECO:0000256" key="1">
    <source>
        <dbReference type="SAM" id="Phobius"/>
    </source>
</evidence>
<feature type="transmembrane region" description="Helical" evidence="1">
    <location>
        <begin position="74"/>
        <end position="92"/>
    </location>
</feature>
<proteinExistence type="predicted"/>
<keyword evidence="1" id="KW-0472">Membrane</keyword>
<evidence type="ECO:0000313" key="3">
    <source>
        <dbReference type="Proteomes" id="UP000281261"/>
    </source>
</evidence>
<dbReference type="EMBL" id="QMNG01000004">
    <property type="protein sequence ID" value="RLC37439.1"/>
    <property type="molecule type" value="Genomic_DNA"/>
</dbReference>
<accession>A0A420ZD95</accession>
<protein>
    <submittedName>
        <fullName evidence="2">Uncharacterized protein</fullName>
    </submittedName>
</protein>
<comment type="caution">
    <text evidence="2">The sequence shown here is derived from an EMBL/GenBank/DDBJ whole genome shotgun (WGS) entry which is preliminary data.</text>
</comment>
<dbReference type="AlphaFoldDB" id="A0A420ZD95"/>
<feature type="transmembrane region" description="Helical" evidence="1">
    <location>
        <begin position="104"/>
        <end position="126"/>
    </location>
</feature>
<keyword evidence="1" id="KW-1133">Transmembrane helix</keyword>
<keyword evidence="1" id="KW-0812">Transmembrane</keyword>
<gene>
    <name evidence="2" type="ORF">DRH29_01770</name>
</gene>
<sequence length="130" mass="15245">MRIRLLNFGKDNIAWLQWGRFKRREQSLFVFVWLSAVLHVIFWVIWHFFVAPYPIALTIPLATNLGIFNFLYDYFWPLGNTAILILNTLLAFQIYKKDIFASWLLIGANIFLQILALAITLFLISFSSSL</sequence>